<evidence type="ECO:0000313" key="14">
    <source>
        <dbReference type="EMBL" id="OWF52734.1"/>
    </source>
</evidence>
<comment type="catalytic activity">
    <reaction evidence="1">
        <text>Thiol-dependent hydrolysis of ester, thioester, amide, peptide and isopeptide bonds formed by the C-terminal Gly of ubiquitin (a 76-residue protein attached to proteins as an intracellular targeting signal).</text>
        <dbReference type="EC" id="3.4.19.12"/>
    </reaction>
</comment>
<dbReference type="OrthoDB" id="422700at2759"/>
<comment type="caution">
    <text evidence="14">The sequence shown here is derived from an EMBL/GenBank/DDBJ whole genome shotgun (WGS) entry which is preliminary data.</text>
</comment>
<evidence type="ECO:0000313" key="15">
    <source>
        <dbReference type="Proteomes" id="UP000242188"/>
    </source>
</evidence>
<reference evidence="14 15" key="1">
    <citation type="journal article" date="2017" name="Nat. Ecol. Evol.">
        <title>Scallop genome provides insights into evolution of bilaterian karyotype and development.</title>
        <authorList>
            <person name="Wang S."/>
            <person name="Zhang J."/>
            <person name="Jiao W."/>
            <person name="Li J."/>
            <person name="Xun X."/>
            <person name="Sun Y."/>
            <person name="Guo X."/>
            <person name="Huan P."/>
            <person name="Dong B."/>
            <person name="Zhang L."/>
            <person name="Hu X."/>
            <person name="Sun X."/>
            <person name="Wang J."/>
            <person name="Zhao C."/>
            <person name="Wang Y."/>
            <person name="Wang D."/>
            <person name="Huang X."/>
            <person name="Wang R."/>
            <person name="Lv J."/>
            <person name="Li Y."/>
            <person name="Zhang Z."/>
            <person name="Liu B."/>
            <person name="Lu W."/>
            <person name="Hui Y."/>
            <person name="Liang J."/>
            <person name="Zhou Z."/>
            <person name="Hou R."/>
            <person name="Li X."/>
            <person name="Liu Y."/>
            <person name="Li H."/>
            <person name="Ning X."/>
            <person name="Lin Y."/>
            <person name="Zhao L."/>
            <person name="Xing Q."/>
            <person name="Dou J."/>
            <person name="Li Y."/>
            <person name="Mao J."/>
            <person name="Guo H."/>
            <person name="Dou H."/>
            <person name="Li T."/>
            <person name="Mu C."/>
            <person name="Jiang W."/>
            <person name="Fu Q."/>
            <person name="Fu X."/>
            <person name="Miao Y."/>
            <person name="Liu J."/>
            <person name="Yu Q."/>
            <person name="Li R."/>
            <person name="Liao H."/>
            <person name="Li X."/>
            <person name="Kong Y."/>
            <person name="Jiang Z."/>
            <person name="Chourrout D."/>
            <person name="Li R."/>
            <person name="Bao Z."/>
        </authorList>
    </citation>
    <scope>NUCLEOTIDE SEQUENCE [LARGE SCALE GENOMIC DNA]</scope>
    <source>
        <strain evidence="14 15">PY_sf001</strain>
    </source>
</reference>
<feature type="active site" evidence="11">
    <location>
        <position position="123"/>
    </location>
</feature>
<feature type="region of interest" description="Disordered" evidence="12">
    <location>
        <begin position="181"/>
        <end position="260"/>
    </location>
</feature>
<evidence type="ECO:0000256" key="12">
    <source>
        <dbReference type="SAM" id="MobiDB-lite"/>
    </source>
</evidence>
<evidence type="ECO:0000256" key="6">
    <source>
        <dbReference type="ARBA" id="ARBA00022786"/>
    </source>
</evidence>
<name>A0A210QVJ0_MIZYE</name>
<keyword evidence="5" id="KW-0645">Protease</keyword>
<dbReference type="GO" id="GO:0006508">
    <property type="term" value="P:proteolysis"/>
    <property type="evidence" value="ECO:0007669"/>
    <property type="project" value="UniProtKB-KW"/>
</dbReference>
<dbReference type="EMBL" id="NEDP02001668">
    <property type="protein sequence ID" value="OWF52734.1"/>
    <property type="molecule type" value="Genomic_DNA"/>
</dbReference>
<feature type="active site" evidence="11">
    <location>
        <position position="138"/>
    </location>
</feature>
<dbReference type="PANTHER" id="PTHR13291:SF0">
    <property type="entry name" value="JOSEPHIN-LIKE PROTEIN"/>
    <property type="match status" value="1"/>
</dbReference>
<feature type="active site" evidence="11">
    <location>
        <position position="21"/>
    </location>
</feature>
<dbReference type="EC" id="3.4.19.12" evidence="3"/>
<evidence type="ECO:0000256" key="11">
    <source>
        <dbReference type="PROSITE-ProRule" id="PRU00331"/>
    </source>
</evidence>
<dbReference type="Proteomes" id="UP000242188">
    <property type="component" value="Unassembled WGS sequence"/>
</dbReference>
<dbReference type="GO" id="GO:0005829">
    <property type="term" value="C:cytosol"/>
    <property type="evidence" value="ECO:0007669"/>
    <property type="project" value="UniProtKB-SubCell"/>
</dbReference>
<feature type="domain" description="Josephin" evidence="13">
    <location>
        <begin position="8"/>
        <end position="186"/>
    </location>
</feature>
<evidence type="ECO:0000256" key="7">
    <source>
        <dbReference type="ARBA" id="ARBA00022801"/>
    </source>
</evidence>
<dbReference type="PANTHER" id="PTHR13291">
    <property type="entry name" value="JOSEPHIN 1, 2"/>
    <property type="match status" value="1"/>
</dbReference>
<evidence type="ECO:0000256" key="10">
    <source>
        <dbReference type="ARBA" id="ARBA00077222"/>
    </source>
</evidence>
<evidence type="ECO:0000256" key="5">
    <source>
        <dbReference type="ARBA" id="ARBA00022670"/>
    </source>
</evidence>
<evidence type="ECO:0000256" key="3">
    <source>
        <dbReference type="ARBA" id="ARBA00012759"/>
    </source>
</evidence>
<keyword evidence="4" id="KW-0963">Cytoplasm</keyword>
<comment type="subcellular location">
    <subcellularLocation>
        <location evidence="2">Cytoplasm</location>
        <location evidence="2">Cytosol</location>
    </subcellularLocation>
</comment>
<keyword evidence="7 11" id="KW-0378">Hydrolase</keyword>
<dbReference type="Pfam" id="PF02099">
    <property type="entry name" value="Josephin"/>
    <property type="match status" value="1"/>
</dbReference>
<evidence type="ECO:0000256" key="9">
    <source>
        <dbReference type="ARBA" id="ARBA00069892"/>
    </source>
</evidence>
<evidence type="ECO:0000256" key="8">
    <source>
        <dbReference type="ARBA" id="ARBA00058284"/>
    </source>
</evidence>
<dbReference type="SMART" id="SM01246">
    <property type="entry name" value="Josephin"/>
    <property type="match status" value="1"/>
</dbReference>
<dbReference type="GO" id="GO:0016579">
    <property type="term" value="P:protein deubiquitination"/>
    <property type="evidence" value="ECO:0007669"/>
    <property type="project" value="InterPro"/>
</dbReference>
<accession>A0A210QVJ0</accession>
<evidence type="ECO:0000259" key="13">
    <source>
        <dbReference type="PROSITE" id="PS50957"/>
    </source>
</evidence>
<evidence type="ECO:0000256" key="2">
    <source>
        <dbReference type="ARBA" id="ARBA00004514"/>
    </source>
</evidence>
<comment type="function">
    <text evidence="8">Cleaves 'Lys-63'-linked poly-ubiquitin chains, and with lesser efficiency 'Lys-48'-linked poly-ubiquitin chains (in vitro). May act as a deubiquitinating enzyme.</text>
</comment>
<keyword evidence="6" id="KW-0833">Ubl conjugation pathway</keyword>
<dbReference type="FunFam" id="3.90.70.40:FF:000003">
    <property type="entry name" value="josephin-2 isoform X1"/>
    <property type="match status" value="1"/>
</dbReference>
<keyword evidence="15" id="KW-1185">Reference proteome</keyword>
<dbReference type="InterPro" id="IPR040053">
    <property type="entry name" value="JOSD1/2"/>
</dbReference>
<organism evidence="14 15">
    <name type="scientific">Mizuhopecten yessoensis</name>
    <name type="common">Japanese scallop</name>
    <name type="synonym">Patinopecten yessoensis</name>
    <dbReference type="NCBI Taxonomy" id="6573"/>
    <lineage>
        <taxon>Eukaryota</taxon>
        <taxon>Metazoa</taxon>
        <taxon>Spiralia</taxon>
        <taxon>Lophotrochozoa</taxon>
        <taxon>Mollusca</taxon>
        <taxon>Bivalvia</taxon>
        <taxon>Autobranchia</taxon>
        <taxon>Pteriomorphia</taxon>
        <taxon>Pectinida</taxon>
        <taxon>Pectinoidea</taxon>
        <taxon>Pectinidae</taxon>
        <taxon>Mizuhopecten</taxon>
    </lineage>
</organism>
<feature type="compositionally biased region" description="Basic and acidic residues" evidence="12">
    <location>
        <begin position="181"/>
        <end position="191"/>
    </location>
</feature>
<evidence type="ECO:0000256" key="1">
    <source>
        <dbReference type="ARBA" id="ARBA00000707"/>
    </source>
</evidence>
<dbReference type="PROSITE" id="PS50957">
    <property type="entry name" value="JOSEPHIN"/>
    <property type="match status" value="1"/>
</dbReference>
<dbReference type="Gene3D" id="3.90.70.40">
    <property type="match status" value="1"/>
</dbReference>
<dbReference type="STRING" id="6573.A0A210QVJ0"/>
<feature type="compositionally biased region" description="Polar residues" evidence="12">
    <location>
        <begin position="232"/>
        <end position="254"/>
    </location>
</feature>
<dbReference type="GO" id="GO:0004843">
    <property type="term" value="F:cysteine-type deubiquitinase activity"/>
    <property type="evidence" value="ECO:0007669"/>
    <property type="project" value="UniProtKB-EC"/>
</dbReference>
<proteinExistence type="predicted"/>
<dbReference type="AlphaFoldDB" id="A0A210QVJ0"/>
<feature type="compositionally biased region" description="Basic residues" evidence="12">
    <location>
        <begin position="192"/>
        <end position="201"/>
    </location>
</feature>
<feature type="compositionally biased region" description="Polar residues" evidence="12">
    <location>
        <begin position="208"/>
        <end position="218"/>
    </location>
</feature>
<gene>
    <name evidence="14" type="ORF">KP79_PYT06316</name>
</gene>
<protein>
    <recommendedName>
        <fullName evidence="9">Josephin-2</fullName>
        <ecNumber evidence="3">3.4.19.12</ecNumber>
    </recommendedName>
    <alternativeName>
        <fullName evidence="10">Josephin domain-containing protein 2</fullName>
    </alternativeName>
</protein>
<dbReference type="InterPro" id="IPR006155">
    <property type="entry name" value="Josephin"/>
</dbReference>
<sequence>MDNSKQAKSDVYHERQVKELCALHALNNLYQDKKAFSKKDLDEVCIRLSPDHFINPHRSVLGFGNYDVNVIMAAVQKKNCETLWFDKRKDIKCLIPENIFGFILNTPTDYKWGMLRLPFKRKHWIAFRKIGDVYYNLDSKLDTPQVIGDEKILLGFLRQELEDEEKELLLVVHQDVERKGTWRKATSEEKKSRRSSASKGKRSSESATPTHSGSQNTPKHLASPREDVVQPFQCNSASTSENPTSSHTNTTPHLQSLHDL</sequence>
<evidence type="ECO:0000256" key="4">
    <source>
        <dbReference type="ARBA" id="ARBA00022490"/>
    </source>
</evidence>